<keyword evidence="10 21" id="KW-0963">Cytoplasm</keyword>
<dbReference type="PANTHER" id="PTHR11236">
    <property type="entry name" value="AMINOBENZOATE/ANTHRANILATE SYNTHASE"/>
    <property type="match status" value="1"/>
</dbReference>
<evidence type="ECO:0000256" key="10">
    <source>
        <dbReference type="ARBA" id="ARBA00022490"/>
    </source>
</evidence>
<gene>
    <name evidence="22" type="primary">trpE</name>
    <name evidence="21" type="synonym">hisI</name>
    <name evidence="27" type="ORF">G127AT_15520</name>
</gene>
<evidence type="ECO:0000256" key="3">
    <source>
        <dbReference type="ARBA" id="ARBA00004873"/>
    </source>
</evidence>
<evidence type="ECO:0000256" key="16">
    <source>
        <dbReference type="ARBA" id="ARBA00023102"/>
    </source>
</evidence>
<accession>A0A975FNA2</accession>
<keyword evidence="15 21" id="KW-0460">Magnesium</keyword>
<evidence type="ECO:0000256" key="14">
    <source>
        <dbReference type="ARBA" id="ARBA00022822"/>
    </source>
</evidence>
<comment type="similarity">
    <text evidence="21">Belongs to the PRA-CH family.</text>
</comment>
<dbReference type="NCBIfam" id="NF000768">
    <property type="entry name" value="PRK00051.1"/>
    <property type="match status" value="1"/>
</dbReference>
<dbReference type="InterPro" id="IPR015890">
    <property type="entry name" value="Chorismate_C"/>
</dbReference>
<dbReference type="SUPFAM" id="SSF56322">
    <property type="entry name" value="ADC synthase"/>
    <property type="match status" value="1"/>
</dbReference>
<dbReference type="AlphaFoldDB" id="A0A975FNA2"/>
<comment type="similarity">
    <text evidence="6">In the C-terminal section; belongs to the PRA-PH family.</text>
</comment>
<comment type="subunit">
    <text evidence="21">Homodimer.</text>
</comment>
<dbReference type="InterPro" id="IPR002496">
    <property type="entry name" value="PRib_AMP_CycHydrolase_dom"/>
</dbReference>
<comment type="cofactor">
    <cofactor evidence="21">
        <name>Zn(2+)</name>
        <dbReference type="ChEBI" id="CHEBI:29105"/>
    </cofactor>
    <text evidence="21">Binds 1 zinc ion per subunit.</text>
</comment>
<keyword evidence="14 22" id="KW-0822">Tryptophan biosynthesis</keyword>
<feature type="domain" description="Phosphoribosyl-AMP cyclohydrolase" evidence="25">
    <location>
        <begin position="47"/>
        <end position="119"/>
    </location>
</feature>
<feature type="binding site" evidence="21">
    <location>
        <position position="94"/>
    </location>
    <ligand>
        <name>Mg(2+)</name>
        <dbReference type="ChEBI" id="CHEBI:18420"/>
    </ligand>
</feature>
<dbReference type="InterPro" id="IPR026660">
    <property type="entry name" value="PRA-CH"/>
</dbReference>
<evidence type="ECO:0000256" key="8">
    <source>
        <dbReference type="ARBA" id="ARBA00009562"/>
    </source>
</evidence>
<protein>
    <recommendedName>
        <fullName evidence="21">Phosphoribosyl-AMP cyclohydrolase</fullName>
        <shortName evidence="21">PRA-CH</shortName>
        <ecNumber evidence="21">3.5.4.19</ecNumber>
    </recommendedName>
</protein>
<evidence type="ECO:0000256" key="20">
    <source>
        <dbReference type="ARBA" id="ARBA00047683"/>
    </source>
</evidence>
<evidence type="ECO:0000256" key="15">
    <source>
        <dbReference type="ARBA" id="ARBA00022842"/>
    </source>
</evidence>
<dbReference type="Gene3D" id="3.60.120.10">
    <property type="entry name" value="Anthranilate synthase"/>
    <property type="match status" value="1"/>
</dbReference>
<dbReference type="InterPro" id="IPR038019">
    <property type="entry name" value="PRib_AMP_CycHydrolase_sf"/>
</dbReference>
<evidence type="ECO:0000256" key="12">
    <source>
        <dbReference type="ARBA" id="ARBA00022723"/>
    </source>
</evidence>
<dbReference type="Proteomes" id="UP000671914">
    <property type="component" value="Chromosome"/>
</dbReference>
<feature type="domain" description="Anthranilate synthase component I N-terminal" evidence="26">
    <location>
        <begin position="167"/>
        <end position="311"/>
    </location>
</feature>
<keyword evidence="13 21" id="KW-0378">Hydrolase</keyword>
<keyword evidence="28" id="KW-1185">Reference proteome</keyword>
<keyword evidence="11 21" id="KW-0028">Amino-acid biosynthesis</keyword>
<comment type="subunit">
    <text evidence="9 22">Heterotetramer consisting of two non-identical subunits: a beta subunit (TrpG) and a large alpha subunit (TrpE).</text>
</comment>
<evidence type="ECO:0000256" key="11">
    <source>
        <dbReference type="ARBA" id="ARBA00022605"/>
    </source>
</evidence>
<evidence type="ECO:0000256" key="13">
    <source>
        <dbReference type="ARBA" id="ARBA00022801"/>
    </source>
</evidence>
<sequence>MSEPAEELDRASEPWAPGESPMDRAAFGADGLLPAIIQQHDTGEVLMLGWMDREAMRRTLTEGRVTFWSRSRQEYWRKGDTSGHAQYVREAALDCDADTLLVRVEQIGAACHTGTRSCFDADRLEVRRGEPGGRGAMTGATTTREDFVRLAEGRRVVPVVRELFADGETPVGIYRKLAADRPGTFLLESAEQGGIWSRYSFIGAGSWGVLCEAGGRAVWRGNGLDRERALGADAPEAPLEALAALHARWLTEPVPGLPPLAGGLVGFIGWEAVRQIEHLPNRPPAEASLPDQAFTFVSELVAVDHRTGTVQLIANVLNDGAAGLDELWADAAARLDGMQSRLAQPAEAALAEIDLGREPQPWARTAEADFLAAVERSKEYIRAGDVFQVVIAQRFEEPCEAPPLDVYRVLRSLNPSPYMYYLSLEGSDGEPFHIVGSSPEALVKVESGRVYTHPIAGSRPRGATPERDAELETELLADPKELAEHLMLVDLARNDLAKVCTAGSVEVTEFKRVERFSHIMHIVSSVEGDLAPGRGLIDVFRATFPAGTLSGAPKPRALEIIDELEPAQRGVYGGVVGYFGFGGDADLAIAIRTATIAGGVARVQAGGGLVADSVPASEYQESRNKAAAPLRAVAVANAMRRVG</sequence>
<dbReference type="GO" id="GO:0000287">
    <property type="term" value="F:magnesium ion binding"/>
    <property type="evidence" value="ECO:0007669"/>
    <property type="project" value="UniProtKB-UniRule"/>
</dbReference>
<feature type="binding site" evidence="21">
    <location>
        <position position="96"/>
    </location>
    <ligand>
        <name>Mg(2+)</name>
        <dbReference type="ChEBI" id="CHEBI:18420"/>
    </ligand>
</feature>
<evidence type="ECO:0000256" key="7">
    <source>
        <dbReference type="ARBA" id="ARBA00008299"/>
    </source>
</evidence>
<evidence type="ECO:0000256" key="19">
    <source>
        <dbReference type="ARBA" id="ARBA00025634"/>
    </source>
</evidence>
<evidence type="ECO:0000256" key="6">
    <source>
        <dbReference type="ARBA" id="ARBA00007731"/>
    </source>
</evidence>
<evidence type="ECO:0000256" key="5">
    <source>
        <dbReference type="ARBA" id="ARBA00005204"/>
    </source>
</evidence>
<evidence type="ECO:0000256" key="2">
    <source>
        <dbReference type="ARBA" id="ARBA00001460"/>
    </source>
</evidence>
<dbReference type="GO" id="GO:0000162">
    <property type="term" value="P:L-tryptophan biosynthetic process"/>
    <property type="evidence" value="ECO:0007669"/>
    <property type="project" value="UniProtKB-KW"/>
</dbReference>
<comment type="function">
    <text evidence="21">Catalyzes the hydrolysis of the adenine ring of phosphoribosyl-AMP.</text>
</comment>
<dbReference type="KEGG" id="aarc:G127AT_15520"/>
<dbReference type="GO" id="GO:0004635">
    <property type="term" value="F:phosphoribosyl-AMP cyclohydrolase activity"/>
    <property type="evidence" value="ECO:0007669"/>
    <property type="project" value="UniProtKB-UniRule"/>
</dbReference>
<comment type="function">
    <text evidence="19 22">Part of a heterotetrameric complex that catalyzes the two-step biosynthesis of anthranilate, an intermediate in the biosynthesis of L-tryptophan. In the first step, the glutamine-binding beta subunit (TrpG) of anthranilate synthase (AS) provides the glutamine amidotransferase activity which generates ammonia as a substrate that, along with chorismate, is used in the second step, catalyzed by the large alpha subunit of AS (TrpE) to produce anthranilate. In the absence of TrpG, TrpE can synthesize anthranilate directly from chorismate and high concentrations of ammonia.</text>
</comment>
<evidence type="ECO:0000259" key="25">
    <source>
        <dbReference type="Pfam" id="PF01502"/>
    </source>
</evidence>
<dbReference type="SUPFAM" id="SSF141734">
    <property type="entry name" value="HisI-like"/>
    <property type="match status" value="1"/>
</dbReference>
<keyword evidence="21" id="KW-0862">Zinc</keyword>
<evidence type="ECO:0000256" key="21">
    <source>
        <dbReference type="HAMAP-Rule" id="MF_01021"/>
    </source>
</evidence>
<dbReference type="PRINTS" id="PR00095">
    <property type="entry name" value="ANTSNTHASEI"/>
</dbReference>
<evidence type="ECO:0000259" key="24">
    <source>
        <dbReference type="Pfam" id="PF00425"/>
    </source>
</evidence>
<comment type="similarity">
    <text evidence="8 22">Belongs to the anthranilate synthase component I family.</text>
</comment>
<evidence type="ECO:0000256" key="9">
    <source>
        <dbReference type="ARBA" id="ARBA00011575"/>
    </source>
</evidence>
<comment type="pathway">
    <text evidence="3 22">Amino-acid biosynthesis; L-tryptophan biosynthesis; L-tryptophan from chorismate: step 1/5.</text>
</comment>
<dbReference type="Pfam" id="PF01502">
    <property type="entry name" value="PRA-CH"/>
    <property type="match status" value="1"/>
</dbReference>
<feature type="region of interest" description="Disordered" evidence="23">
    <location>
        <begin position="1"/>
        <end position="24"/>
    </location>
</feature>
<dbReference type="InterPro" id="IPR005801">
    <property type="entry name" value="ADC_synthase"/>
</dbReference>
<feature type="binding site" evidence="21">
    <location>
        <position position="111"/>
    </location>
    <ligand>
        <name>Zn(2+)</name>
        <dbReference type="ChEBI" id="CHEBI:29105"/>
        <note>ligand shared between dimeric partners</note>
    </ligand>
</feature>
<evidence type="ECO:0000259" key="26">
    <source>
        <dbReference type="Pfam" id="PF04715"/>
    </source>
</evidence>
<dbReference type="EC" id="3.5.4.19" evidence="21"/>
<dbReference type="GO" id="GO:0004636">
    <property type="term" value="F:phosphoribosyl-ATP diphosphatase activity"/>
    <property type="evidence" value="ECO:0007669"/>
    <property type="project" value="UniProtKB-EC"/>
</dbReference>
<comment type="similarity">
    <text evidence="7">In the N-terminal section; belongs to the PRA-CH family.</text>
</comment>
<proteinExistence type="inferred from homology"/>
<organism evidence="27 28">
    <name type="scientific">Agromyces archimandritae</name>
    <dbReference type="NCBI Taxonomy" id="2781962"/>
    <lineage>
        <taxon>Bacteria</taxon>
        <taxon>Bacillati</taxon>
        <taxon>Actinomycetota</taxon>
        <taxon>Actinomycetes</taxon>
        <taxon>Micrococcales</taxon>
        <taxon>Microbacteriaceae</taxon>
        <taxon>Agromyces</taxon>
    </lineage>
</organism>
<dbReference type="PANTHER" id="PTHR11236:SF46">
    <property type="entry name" value="ANTHRANILATE SYNTHASE COMPONENT 1"/>
    <property type="match status" value="1"/>
</dbReference>
<dbReference type="GO" id="GO:0008270">
    <property type="term" value="F:zinc ion binding"/>
    <property type="evidence" value="ECO:0007669"/>
    <property type="project" value="UniProtKB-UniRule"/>
</dbReference>
<comment type="catalytic activity">
    <reaction evidence="2">
        <text>1-(5-phospho-beta-D-ribosyl)-ATP + H2O = 1-(5-phospho-beta-D-ribosyl)-5'-AMP + diphosphate + H(+)</text>
        <dbReference type="Rhea" id="RHEA:22828"/>
        <dbReference type="ChEBI" id="CHEBI:15377"/>
        <dbReference type="ChEBI" id="CHEBI:15378"/>
        <dbReference type="ChEBI" id="CHEBI:33019"/>
        <dbReference type="ChEBI" id="CHEBI:59457"/>
        <dbReference type="ChEBI" id="CHEBI:73183"/>
        <dbReference type="EC" id="3.6.1.31"/>
    </reaction>
</comment>
<evidence type="ECO:0000313" key="27">
    <source>
        <dbReference type="EMBL" id="QTX04633.1"/>
    </source>
</evidence>
<dbReference type="InterPro" id="IPR019999">
    <property type="entry name" value="Anth_synth_I-like"/>
</dbReference>
<dbReference type="FunFam" id="3.10.20.810:FF:000001">
    <property type="entry name" value="Histidine biosynthesis bifunctional protein HisIE"/>
    <property type="match status" value="1"/>
</dbReference>
<dbReference type="InterPro" id="IPR006805">
    <property type="entry name" value="Anth_synth_I_N"/>
</dbReference>
<comment type="catalytic activity">
    <reaction evidence="1 21">
        <text>1-(5-phospho-beta-D-ribosyl)-5'-AMP + H2O = 1-(5-phospho-beta-D-ribosyl)-5-[(5-phospho-beta-D-ribosylamino)methylideneamino]imidazole-4-carboxamide</text>
        <dbReference type="Rhea" id="RHEA:20049"/>
        <dbReference type="ChEBI" id="CHEBI:15377"/>
        <dbReference type="ChEBI" id="CHEBI:58435"/>
        <dbReference type="ChEBI" id="CHEBI:59457"/>
        <dbReference type="EC" id="3.5.4.19"/>
    </reaction>
</comment>
<comment type="catalytic activity">
    <reaction evidence="20 22">
        <text>chorismate + L-glutamine = anthranilate + pyruvate + L-glutamate + H(+)</text>
        <dbReference type="Rhea" id="RHEA:21732"/>
        <dbReference type="ChEBI" id="CHEBI:15361"/>
        <dbReference type="ChEBI" id="CHEBI:15378"/>
        <dbReference type="ChEBI" id="CHEBI:16567"/>
        <dbReference type="ChEBI" id="CHEBI:29748"/>
        <dbReference type="ChEBI" id="CHEBI:29985"/>
        <dbReference type="ChEBI" id="CHEBI:58359"/>
        <dbReference type="EC" id="4.1.3.27"/>
    </reaction>
</comment>
<comment type="pathway">
    <text evidence="5">Amino-acid biosynthesis; L-histidine biosynthesis; L-histidine from 5-phospho-alpha-D-ribose 1-diphosphate: step 2/9.</text>
</comment>
<keyword evidence="18 22" id="KW-0456">Lyase</keyword>
<evidence type="ECO:0000256" key="22">
    <source>
        <dbReference type="RuleBase" id="RU364045"/>
    </source>
</evidence>
<keyword evidence="12 21" id="KW-0479">Metal-binding</keyword>
<name>A0A975FNA2_9MICO</name>
<dbReference type="Pfam" id="PF04715">
    <property type="entry name" value="Anth_synt_I_N"/>
    <property type="match status" value="1"/>
</dbReference>
<evidence type="ECO:0000256" key="4">
    <source>
        <dbReference type="ARBA" id="ARBA00005169"/>
    </source>
</evidence>
<evidence type="ECO:0000313" key="28">
    <source>
        <dbReference type="Proteomes" id="UP000671914"/>
    </source>
</evidence>
<feature type="domain" description="Chorismate-utilising enzyme C-terminal" evidence="24">
    <location>
        <begin position="367"/>
        <end position="625"/>
    </location>
</feature>
<dbReference type="Gene3D" id="3.10.20.810">
    <property type="entry name" value="Phosphoribosyl-AMP cyclohydrolase"/>
    <property type="match status" value="1"/>
</dbReference>
<dbReference type="InterPro" id="IPR005256">
    <property type="entry name" value="Anth_synth_I_PabB"/>
</dbReference>
<dbReference type="NCBIfam" id="NF010086">
    <property type="entry name" value="PRK13571.1"/>
    <property type="match status" value="1"/>
</dbReference>
<dbReference type="EMBL" id="CP071696">
    <property type="protein sequence ID" value="QTX04633.1"/>
    <property type="molecule type" value="Genomic_DNA"/>
</dbReference>
<evidence type="ECO:0000256" key="1">
    <source>
        <dbReference type="ARBA" id="ARBA00000024"/>
    </source>
</evidence>
<dbReference type="NCBIfam" id="TIGR00564">
    <property type="entry name" value="trpE_most"/>
    <property type="match status" value="1"/>
</dbReference>
<feature type="binding site" evidence="21">
    <location>
        <position position="98"/>
    </location>
    <ligand>
        <name>Mg(2+)</name>
        <dbReference type="ChEBI" id="CHEBI:18420"/>
    </ligand>
</feature>
<keyword evidence="16 21" id="KW-0368">Histidine biosynthesis</keyword>
<dbReference type="HAMAP" id="MF_01021">
    <property type="entry name" value="HisI"/>
    <property type="match status" value="1"/>
</dbReference>
<feature type="binding site" evidence="21">
    <location>
        <position position="95"/>
    </location>
    <ligand>
        <name>Zn(2+)</name>
        <dbReference type="ChEBI" id="CHEBI:29105"/>
        <note>ligand shared between dimeric partners</note>
    </ligand>
</feature>
<dbReference type="GO" id="GO:0000105">
    <property type="term" value="P:L-histidine biosynthetic process"/>
    <property type="evidence" value="ECO:0007669"/>
    <property type="project" value="UniProtKB-UniRule"/>
</dbReference>
<reference evidence="27" key="1">
    <citation type="submission" date="2021-03" db="EMBL/GenBank/DDBJ databases">
        <title>Agromyces archimandritus sp. nov., isolated from the cockroach Archimandrita tessellata.</title>
        <authorList>
            <person name="Guzman J."/>
            <person name="Ortuzar M."/>
            <person name="Poehlein A."/>
            <person name="Daniel R."/>
            <person name="Trujillo M."/>
            <person name="Vilcinskas A."/>
        </authorList>
    </citation>
    <scope>NUCLEOTIDE SEQUENCE</scope>
    <source>
        <strain evidence="27">G127AT</strain>
    </source>
</reference>
<dbReference type="Pfam" id="PF00425">
    <property type="entry name" value="Chorismate_bind"/>
    <property type="match status" value="1"/>
</dbReference>
<evidence type="ECO:0000256" key="23">
    <source>
        <dbReference type="SAM" id="MobiDB-lite"/>
    </source>
</evidence>
<comment type="pathway">
    <text evidence="4 21">Amino-acid biosynthesis; L-histidine biosynthesis; L-histidine from 5-phospho-alpha-D-ribose 1-diphosphate: step 3/9.</text>
</comment>
<comment type="cofactor">
    <cofactor evidence="21">
        <name>Mg(2+)</name>
        <dbReference type="ChEBI" id="CHEBI:18420"/>
    </cofactor>
    <text evidence="21">Binds 1 Mg(2+) ion per subunit.</text>
</comment>
<keyword evidence="17 22" id="KW-0057">Aromatic amino acid biosynthesis</keyword>
<dbReference type="GO" id="GO:0005737">
    <property type="term" value="C:cytoplasm"/>
    <property type="evidence" value="ECO:0007669"/>
    <property type="project" value="UniProtKB-SubCell"/>
</dbReference>
<feature type="binding site" evidence="21">
    <location>
        <position position="118"/>
    </location>
    <ligand>
        <name>Zn(2+)</name>
        <dbReference type="ChEBI" id="CHEBI:29105"/>
        <note>ligand shared between dimeric partners</note>
    </ligand>
</feature>
<dbReference type="GO" id="GO:0004049">
    <property type="term" value="F:anthranilate synthase activity"/>
    <property type="evidence" value="ECO:0007669"/>
    <property type="project" value="UniProtKB-EC"/>
</dbReference>
<evidence type="ECO:0000256" key="18">
    <source>
        <dbReference type="ARBA" id="ARBA00023239"/>
    </source>
</evidence>
<evidence type="ECO:0000256" key="17">
    <source>
        <dbReference type="ARBA" id="ARBA00023141"/>
    </source>
</evidence>
<comment type="subcellular location">
    <subcellularLocation>
        <location evidence="21">Cytoplasm</location>
    </subcellularLocation>
</comment>